<keyword evidence="4 7" id="KW-0812">Transmembrane</keyword>
<protein>
    <submittedName>
        <fullName evidence="9">Polar amino acid ABC transporter, inner membrane subunit</fullName>
    </submittedName>
</protein>
<dbReference type="PANTHER" id="PTHR30614:SF41">
    <property type="entry name" value="INNER MEMBRANE AMINO-ACID ABC TRANSPORTER PERMEASE PROTEIN YHDY"/>
    <property type="match status" value="1"/>
</dbReference>
<evidence type="ECO:0000256" key="2">
    <source>
        <dbReference type="ARBA" id="ARBA00022448"/>
    </source>
</evidence>
<dbReference type="NCBIfam" id="TIGR01726">
    <property type="entry name" value="HEQRo_perm_3TM"/>
    <property type="match status" value="1"/>
</dbReference>
<evidence type="ECO:0000256" key="4">
    <source>
        <dbReference type="ARBA" id="ARBA00022692"/>
    </source>
</evidence>
<feature type="transmembrane region" description="Helical" evidence="7">
    <location>
        <begin position="31"/>
        <end position="56"/>
    </location>
</feature>
<feature type="transmembrane region" description="Helical" evidence="7">
    <location>
        <begin position="137"/>
        <end position="154"/>
    </location>
</feature>
<feature type="domain" description="ABC transmembrane type-1" evidence="8">
    <location>
        <begin position="199"/>
        <end position="393"/>
    </location>
</feature>
<dbReference type="PANTHER" id="PTHR30614">
    <property type="entry name" value="MEMBRANE COMPONENT OF AMINO ACID ABC TRANSPORTER"/>
    <property type="match status" value="1"/>
</dbReference>
<proteinExistence type="inferred from homology"/>
<keyword evidence="6 7" id="KW-0472">Membrane</keyword>
<feature type="transmembrane region" description="Helical" evidence="7">
    <location>
        <begin position="345"/>
        <end position="362"/>
    </location>
</feature>
<dbReference type="STRING" id="41431.PCC8801_3618"/>
<dbReference type="PROSITE" id="PS50928">
    <property type="entry name" value="ABC_TM1"/>
    <property type="match status" value="1"/>
</dbReference>
<evidence type="ECO:0000313" key="9">
    <source>
        <dbReference type="EMBL" id="ACK67580.1"/>
    </source>
</evidence>
<dbReference type="GO" id="GO:0043190">
    <property type="term" value="C:ATP-binding cassette (ABC) transporter complex"/>
    <property type="evidence" value="ECO:0007669"/>
    <property type="project" value="InterPro"/>
</dbReference>
<evidence type="ECO:0000313" key="10">
    <source>
        <dbReference type="Proteomes" id="UP000008204"/>
    </source>
</evidence>
<dbReference type="GO" id="GO:0022857">
    <property type="term" value="F:transmembrane transporter activity"/>
    <property type="evidence" value="ECO:0007669"/>
    <property type="project" value="InterPro"/>
</dbReference>
<sequence length="401" mass="44586">MPNSVSSTSHFPPVDKINPLNWIQKNLFSTWYNSCLTIVSLLFLYWIGSILISWTFTQAQWAVIESNLSLFFVGRYPTNLLWRAWLSLAIIVSLSGLSWGILARNLRLFNRVNLTLLTSLGVIFALLAIPISIQSSLLLLGMLILLVFNAWVGQKLGQRIQGLGNWLGLCWLITFFVLLWLLQGGLFLETVKLDNFSGLILTLLTAIVSIVLSFPFGILLALGRQSSLNVIRWLSIAYIEVIRGLPLIGILFMAQIMLPLILPVGSRPDRVIRAIAGFTLFSAAYLAENVRGGLQSVPKGQIEAAKALGLNPIFVLIFIVLPQALKAVIPSIVGQFISLFKDTSLLAIVGLVDLLGISQSILANPKFIGRYGEVYLFIAVIYWIFCYSMSWASRKLEQKLN</sequence>
<feature type="transmembrane region" description="Helical" evidence="7">
    <location>
        <begin position="166"/>
        <end position="188"/>
    </location>
</feature>
<dbReference type="Proteomes" id="UP000008204">
    <property type="component" value="Chromosome"/>
</dbReference>
<evidence type="ECO:0000259" key="8">
    <source>
        <dbReference type="PROSITE" id="PS50928"/>
    </source>
</evidence>
<feature type="transmembrane region" description="Helical" evidence="7">
    <location>
        <begin position="374"/>
        <end position="392"/>
    </location>
</feature>
<comment type="subcellular location">
    <subcellularLocation>
        <location evidence="1 7">Cell membrane</location>
        <topology evidence="1 7">Multi-pass membrane protein</topology>
    </subcellularLocation>
</comment>
<dbReference type="KEGG" id="cyp:PCC8801_3618"/>
<organism evidence="9 10">
    <name type="scientific">Rippkaea orientalis (strain PCC 8801 / RF-1)</name>
    <name type="common">Cyanothece sp. (strain PCC 8801)</name>
    <dbReference type="NCBI Taxonomy" id="41431"/>
    <lineage>
        <taxon>Bacteria</taxon>
        <taxon>Bacillati</taxon>
        <taxon>Cyanobacteriota</taxon>
        <taxon>Cyanophyceae</taxon>
        <taxon>Oscillatoriophycideae</taxon>
        <taxon>Chroococcales</taxon>
        <taxon>Aphanothecaceae</taxon>
        <taxon>Rippkaea</taxon>
        <taxon>Rippkaea orientalis</taxon>
    </lineage>
</organism>
<feature type="transmembrane region" description="Helical" evidence="7">
    <location>
        <begin position="80"/>
        <end position="102"/>
    </location>
</feature>
<dbReference type="OrthoDB" id="9805999at2"/>
<dbReference type="InterPro" id="IPR043429">
    <property type="entry name" value="ArtM/GltK/GlnP/TcyL/YhdX-like"/>
</dbReference>
<evidence type="ECO:0000256" key="6">
    <source>
        <dbReference type="ARBA" id="ARBA00023136"/>
    </source>
</evidence>
<dbReference type="SUPFAM" id="SSF161098">
    <property type="entry name" value="MetI-like"/>
    <property type="match status" value="1"/>
</dbReference>
<dbReference type="CDD" id="cd06261">
    <property type="entry name" value="TM_PBP2"/>
    <property type="match status" value="1"/>
</dbReference>
<dbReference type="Pfam" id="PF00528">
    <property type="entry name" value="BPD_transp_1"/>
    <property type="match status" value="1"/>
</dbReference>
<reference evidence="10" key="1">
    <citation type="journal article" date="2011" name="MBio">
        <title>Novel metabolic attributes of the genus Cyanothece, comprising a group of unicellular nitrogen-fixing Cyanobacteria.</title>
        <authorList>
            <person name="Bandyopadhyay A."/>
            <person name="Elvitigala T."/>
            <person name="Welsh E."/>
            <person name="Stockel J."/>
            <person name="Liberton M."/>
            <person name="Min H."/>
            <person name="Sherman L.A."/>
            <person name="Pakrasi H.B."/>
        </authorList>
    </citation>
    <scope>NUCLEOTIDE SEQUENCE [LARGE SCALE GENOMIC DNA]</scope>
    <source>
        <strain evidence="10">PCC 8801</strain>
    </source>
</reference>
<dbReference type="InterPro" id="IPR000515">
    <property type="entry name" value="MetI-like"/>
</dbReference>
<dbReference type="EMBL" id="CP001287">
    <property type="protein sequence ID" value="ACK67580.1"/>
    <property type="molecule type" value="Genomic_DNA"/>
</dbReference>
<dbReference type="Gene3D" id="1.10.3720.10">
    <property type="entry name" value="MetI-like"/>
    <property type="match status" value="1"/>
</dbReference>
<comment type="similarity">
    <text evidence="7">Belongs to the binding-protein-dependent transport system permease family.</text>
</comment>
<dbReference type="HOGENOM" id="CLU_019602_16_1_3"/>
<keyword evidence="3" id="KW-1003">Cell membrane</keyword>
<name>B7K1N8_RIPO1</name>
<feature type="transmembrane region" description="Helical" evidence="7">
    <location>
        <begin position="200"/>
        <end position="223"/>
    </location>
</feature>
<evidence type="ECO:0000256" key="3">
    <source>
        <dbReference type="ARBA" id="ARBA00022475"/>
    </source>
</evidence>
<dbReference type="eggNOG" id="COG0765">
    <property type="taxonomic scope" value="Bacteria"/>
</dbReference>
<dbReference type="AlphaFoldDB" id="B7K1N8"/>
<dbReference type="GO" id="GO:0006865">
    <property type="term" value="P:amino acid transport"/>
    <property type="evidence" value="ECO:0007669"/>
    <property type="project" value="TreeGrafter"/>
</dbReference>
<evidence type="ECO:0000256" key="1">
    <source>
        <dbReference type="ARBA" id="ARBA00004651"/>
    </source>
</evidence>
<feature type="transmembrane region" description="Helical" evidence="7">
    <location>
        <begin position="244"/>
        <end position="265"/>
    </location>
</feature>
<dbReference type="InterPro" id="IPR035906">
    <property type="entry name" value="MetI-like_sf"/>
</dbReference>
<keyword evidence="5 7" id="KW-1133">Transmembrane helix</keyword>
<feature type="transmembrane region" description="Helical" evidence="7">
    <location>
        <begin position="271"/>
        <end position="287"/>
    </location>
</feature>
<feature type="transmembrane region" description="Helical" evidence="7">
    <location>
        <begin position="308"/>
        <end position="325"/>
    </location>
</feature>
<dbReference type="RefSeq" id="WP_012596838.1">
    <property type="nucleotide sequence ID" value="NC_011726.1"/>
</dbReference>
<accession>B7K1N8</accession>
<dbReference type="InterPro" id="IPR010065">
    <property type="entry name" value="AA_ABC_transptr_permease_3TM"/>
</dbReference>
<feature type="transmembrane region" description="Helical" evidence="7">
    <location>
        <begin position="114"/>
        <end position="131"/>
    </location>
</feature>
<keyword evidence="2 7" id="KW-0813">Transport</keyword>
<evidence type="ECO:0000256" key="5">
    <source>
        <dbReference type="ARBA" id="ARBA00022989"/>
    </source>
</evidence>
<gene>
    <name evidence="9" type="ordered locus">PCC8801_3618</name>
</gene>
<keyword evidence="10" id="KW-1185">Reference proteome</keyword>
<evidence type="ECO:0000256" key="7">
    <source>
        <dbReference type="RuleBase" id="RU363032"/>
    </source>
</evidence>